<dbReference type="InterPro" id="IPR049874">
    <property type="entry name" value="ROK_cs"/>
</dbReference>
<dbReference type="SUPFAM" id="SSF53067">
    <property type="entry name" value="Actin-like ATPase domain"/>
    <property type="match status" value="1"/>
</dbReference>
<evidence type="ECO:0000313" key="3">
    <source>
        <dbReference type="EMBL" id="KOA42364.1"/>
    </source>
</evidence>
<accession>A0A0L7B4L4</accession>
<evidence type="ECO:0000256" key="1">
    <source>
        <dbReference type="ARBA" id="ARBA00006479"/>
    </source>
</evidence>
<dbReference type="GeneID" id="29241858"/>
<gene>
    <name evidence="3" type="ORF">BBM1128_03640</name>
</gene>
<dbReference type="PANTHER" id="PTHR18964">
    <property type="entry name" value="ROK (REPRESSOR, ORF, KINASE) FAMILY"/>
    <property type="match status" value="1"/>
</dbReference>
<evidence type="ECO:0000313" key="4">
    <source>
        <dbReference type="Proteomes" id="UP000037193"/>
    </source>
</evidence>
<comment type="caution">
    <text evidence="3">The sequence shown here is derived from an EMBL/GenBank/DDBJ whole genome shotgun (WGS) entry which is preliminary data.</text>
</comment>
<dbReference type="AlphaFoldDB" id="A0A0L7B4L4"/>
<comment type="similarity">
    <text evidence="1">Belongs to the ROK (NagC/XylR) family.</text>
</comment>
<sequence length="374" mass="39987">MSYPGLATATDDRTAKASPADVRRKNRQLIFALLFPTKQYSRAELGRRTGLSRVAVSDVVGQMLEEGLLRETGQAPSGGKGKRGTLLSIDTNRLRIISIDLTQEHLLHGTVTNLLGQPLRHAEVTLNAGAYVSVDIIIELIEKMLGMSDGEVIGIGVSSPGVVDGGVVRSSTMRGWRNLDLATPINEHFGIDTTVSNDATSAMLTERFFGQGGPNMLFVRMDSGLGSAILLSDTPVIGELHAAGEIGHISIDLNGPLCPCGKRGCLETMISADALRKQMANVDDDERQAILARAGRYLGQALAMPAGLLDMSDVCIFGQPDIINTTFIDAAQAYLDASTSSSFHKHTVIRRCECGPDITVQGEAIAVLLQYLAK</sequence>
<proteinExistence type="inferred from homology"/>
<name>A0A0L7B4L4_BIFBR</name>
<dbReference type="InterPro" id="IPR036390">
    <property type="entry name" value="WH_DNA-bd_sf"/>
</dbReference>
<dbReference type="Gene3D" id="3.30.420.40">
    <property type="match status" value="2"/>
</dbReference>
<feature type="region of interest" description="Disordered" evidence="2">
    <location>
        <begin position="1"/>
        <end position="21"/>
    </location>
</feature>
<dbReference type="EMBL" id="AVQD01000005">
    <property type="protein sequence ID" value="KOA42364.1"/>
    <property type="molecule type" value="Genomic_DNA"/>
</dbReference>
<dbReference type="SMR" id="A0A0L7B4L4"/>
<dbReference type="InterPro" id="IPR043129">
    <property type="entry name" value="ATPase_NBD"/>
</dbReference>
<organism evidence="3 4">
    <name type="scientific">Bifidobacterium breve MCC 1128</name>
    <dbReference type="NCBI Taxonomy" id="1365965"/>
    <lineage>
        <taxon>Bacteria</taxon>
        <taxon>Bacillati</taxon>
        <taxon>Actinomycetota</taxon>
        <taxon>Actinomycetes</taxon>
        <taxon>Bifidobacteriales</taxon>
        <taxon>Bifidobacteriaceae</taxon>
        <taxon>Bifidobacterium</taxon>
    </lineage>
</organism>
<dbReference type="Proteomes" id="UP000037193">
    <property type="component" value="Unassembled WGS sequence"/>
</dbReference>
<dbReference type="InterPro" id="IPR000600">
    <property type="entry name" value="ROK"/>
</dbReference>
<dbReference type="PANTHER" id="PTHR18964:SF149">
    <property type="entry name" value="BIFUNCTIONAL UDP-N-ACETYLGLUCOSAMINE 2-EPIMERASE_N-ACETYLMANNOSAMINE KINASE"/>
    <property type="match status" value="1"/>
</dbReference>
<reference evidence="3 4" key="1">
    <citation type="journal article" date="2015" name="Int J Genomics">
        <title>Comparative Genomics Revealed Genetic Diversity and Species/Strain-Level Differences in Carbohydrate Metabolism of Three Probiotic Bifidobacterial Species.</title>
        <authorList>
            <person name="Odamaki T."/>
            <person name="Horigome A."/>
            <person name="Sugahara H."/>
            <person name="Hashikura N."/>
            <person name="Minami J."/>
            <person name="Xiao J.Z."/>
            <person name="Abe F."/>
        </authorList>
    </citation>
    <scope>NUCLEOTIDE SEQUENCE [LARGE SCALE GENOMIC DNA]</scope>
    <source>
        <strain evidence="3 4">MCC 1128</strain>
    </source>
</reference>
<dbReference type="Gene3D" id="1.10.10.10">
    <property type="entry name" value="Winged helix-like DNA-binding domain superfamily/Winged helix DNA-binding domain"/>
    <property type="match status" value="1"/>
</dbReference>
<protein>
    <submittedName>
        <fullName evidence="3">NagC family transcriptional regulator</fullName>
    </submittedName>
</protein>
<dbReference type="PROSITE" id="PS01125">
    <property type="entry name" value="ROK"/>
    <property type="match status" value="1"/>
</dbReference>
<dbReference type="Pfam" id="PF00480">
    <property type="entry name" value="ROK"/>
    <property type="match status" value="1"/>
</dbReference>
<dbReference type="RefSeq" id="WP_003830575.1">
    <property type="nucleotide sequence ID" value="NZ_AVQD01000005.1"/>
</dbReference>
<dbReference type="PATRIC" id="fig|1365965.3.peg.740"/>
<dbReference type="InterPro" id="IPR036388">
    <property type="entry name" value="WH-like_DNA-bd_sf"/>
</dbReference>
<dbReference type="SUPFAM" id="SSF46785">
    <property type="entry name" value="Winged helix' DNA-binding domain"/>
    <property type="match status" value="1"/>
</dbReference>
<evidence type="ECO:0000256" key="2">
    <source>
        <dbReference type="SAM" id="MobiDB-lite"/>
    </source>
</evidence>